<comment type="caution">
    <text evidence="3">The sequence shown here is derived from an EMBL/GenBank/DDBJ whole genome shotgun (WGS) entry which is preliminary data.</text>
</comment>
<dbReference type="RefSeq" id="WP_115858886.1">
    <property type="nucleotide sequence ID" value="NZ_QTSU01000001.1"/>
</dbReference>
<dbReference type="GO" id="GO:0005886">
    <property type="term" value="C:plasma membrane"/>
    <property type="evidence" value="ECO:0007669"/>
    <property type="project" value="TreeGrafter"/>
</dbReference>
<dbReference type="EMBL" id="QTSU01000001">
    <property type="protein sequence ID" value="RDZ29448.1"/>
    <property type="molecule type" value="Genomic_DNA"/>
</dbReference>
<name>A0A371K6F4_9GAMM</name>
<evidence type="ECO:0000256" key="1">
    <source>
        <dbReference type="SAM" id="Phobius"/>
    </source>
</evidence>
<protein>
    <submittedName>
        <fullName evidence="3">AsmA family protein</fullName>
    </submittedName>
</protein>
<dbReference type="GO" id="GO:0006793">
    <property type="term" value="P:phosphorus metabolic process"/>
    <property type="evidence" value="ECO:0007669"/>
    <property type="project" value="UniProtKB-ARBA"/>
</dbReference>
<sequence>MNAIQPGADSGAPRSRRAFSALRAHPVLTTLGAFLLALLALILLWDWNWLRGPVERQVQARTGREFDIGGDLDVDLDWRRPTIRADAVRLGNAKWAQRPTMAAADRLQFDIELWPLLRGDVRVPDIRLTRPRLYLQRDARHGGNWNFGGGGGELPAFRRVWIERGEFGYQEDAARTDIRLQLDSLAPKAGDALPAIAAHGGGRWKGNRFALQGRAESPLELQNRERPYRLDVRASAGATRAHARGTLLDPLRLRDFDLRLALSGQDMADLYPLIGVATPPTPPYALDGRLTRDIAGARTTWHYDGFTGKVGDSDLAGSASVETGGARPYLRADLRSRLLDFDDLAGFVGAAPTAGKGETTNPELAALAAREDASARLLPDTPYRLDKLRAMDADVRWKAQRIEAPGWPIDDMDAHLLLEAGLLRLQPLDFGVADGRIRSNIRMDARNAPIATRAEIDARGLTLAKLMPKVELARDAIGKVGGRIALSGRGNSVADMLGTSDGDVAVGMGPGRISNLLMEFTGIDLAEILKFKLTHDRQIPIRCAFGDFAVRQGVMHTRALAFDTSDTLLVGNGDIDLRNERLDLTLRARPKDRSLLSLRSPLKVSGTFKQPSAKPDYARLGLRGAAALALGTIAPPAALLATIELGPGRDADCGGRALQ</sequence>
<dbReference type="PANTHER" id="PTHR30441:SF9">
    <property type="entry name" value="ASMA FAMILY PROTEIN YHJG"/>
    <property type="match status" value="1"/>
</dbReference>
<dbReference type="OrthoDB" id="5749006at2"/>
<accession>A0A371K6F4</accession>
<gene>
    <name evidence="3" type="ORF">DX914_10310</name>
</gene>
<dbReference type="GO" id="GO:0003824">
    <property type="term" value="F:catalytic activity"/>
    <property type="evidence" value="ECO:0007669"/>
    <property type="project" value="InterPro"/>
</dbReference>
<reference evidence="3 4" key="1">
    <citation type="submission" date="2018-08" db="EMBL/GenBank/DDBJ databases">
        <title>Lysobacter sp. zong2l5, whole genome shotgun sequence.</title>
        <authorList>
            <person name="Zhang X."/>
            <person name="Feng G."/>
            <person name="Zhu H."/>
        </authorList>
    </citation>
    <scope>NUCLEOTIDE SEQUENCE [LARGE SCALE GENOMIC DNA]</scope>
    <source>
        <strain evidence="4">zong2l5</strain>
    </source>
</reference>
<dbReference type="InterPro" id="IPR007844">
    <property type="entry name" value="AsmA"/>
</dbReference>
<organism evidence="3 4">
    <name type="scientific">Lysobacter silvisoli</name>
    <dbReference type="NCBI Taxonomy" id="2293254"/>
    <lineage>
        <taxon>Bacteria</taxon>
        <taxon>Pseudomonadati</taxon>
        <taxon>Pseudomonadota</taxon>
        <taxon>Gammaproteobacteria</taxon>
        <taxon>Lysobacterales</taxon>
        <taxon>Lysobacteraceae</taxon>
        <taxon>Lysobacter</taxon>
    </lineage>
</organism>
<keyword evidence="1" id="KW-0812">Transmembrane</keyword>
<keyword evidence="1" id="KW-1133">Transmembrane helix</keyword>
<keyword evidence="4" id="KW-1185">Reference proteome</keyword>
<keyword evidence="1" id="KW-0472">Membrane</keyword>
<evidence type="ECO:0000259" key="2">
    <source>
        <dbReference type="PROSITE" id="PS50035"/>
    </source>
</evidence>
<feature type="transmembrane region" description="Helical" evidence="1">
    <location>
        <begin position="24"/>
        <end position="45"/>
    </location>
</feature>
<dbReference type="PANTHER" id="PTHR30441">
    <property type="entry name" value="DUF748 DOMAIN-CONTAINING PROTEIN"/>
    <property type="match status" value="1"/>
</dbReference>
<dbReference type="GO" id="GO:0090313">
    <property type="term" value="P:regulation of protein targeting to membrane"/>
    <property type="evidence" value="ECO:0007669"/>
    <property type="project" value="TreeGrafter"/>
</dbReference>
<evidence type="ECO:0000313" key="4">
    <source>
        <dbReference type="Proteomes" id="UP000264492"/>
    </source>
</evidence>
<dbReference type="InterPro" id="IPR052894">
    <property type="entry name" value="AsmA-related"/>
</dbReference>
<feature type="domain" description="PLD phosphodiesterase" evidence="2">
    <location>
        <begin position="551"/>
        <end position="579"/>
    </location>
</feature>
<proteinExistence type="predicted"/>
<evidence type="ECO:0000313" key="3">
    <source>
        <dbReference type="EMBL" id="RDZ29448.1"/>
    </source>
</evidence>
<dbReference type="InterPro" id="IPR001736">
    <property type="entry name" value="PLipase_D/transphosphatidylase"/>
</dbReference>
<dbReference type="Proteomes" id="UP000264492">
    <property type="component" value="Unassembled WGS sequence"/>
</dbReference>
<dbReference type="AlphaFoldDB" id="A0A371K6F4"/>
<dbReference type="Pfam" id="PF05170">
    <property type="entry name" value="AsmA"/>
    <property type="match status" value="2"/>
</dbReference>
<dbReference type="PROSITE" id="PS50035">
    <property type="entry name" value="PLD"/>
    <property type="match status" value="1"/>
</dbReference>